<organism evidence="1 2">
    <name type="scientific">Neglectibacter timonensis</name>
    <dbReference type="NCBI Taxonomy" id="1776382"/>
    <lineage>
        <taxon>Bacteria</taxon>
        <taxon>Bacillati</taxon>
        <taxon>Bacillota</taxon>
        <taxon>Clostridia</taxon>
        <taxon>Eubacteriales</taxon>
        <taxon>Oscillospiraceae</taxon>
        <taxon>Neglectibacter</taxon>
    </lineage>
</organism>
<accession>A0ABT1RZ51</accession>
<dbReference type="Proteomes" id="UP001524473">
    <property type="component" value="Unassembled WGS sequence"/>
</dbReference>
<evidence type="ECO:0000313" key="2">
    <source>
        <dbReference type="Proteomes" id="UP001524473"/>
    </source>
</evidence>
<dbReference type="RefSeq" id="WP_256191800.1">
    <property type="nucleotide sequence ID" value="NZ_CATZHN010000056.1"/>
</dbReference>
<reference evidence="1 2" key="1">
    <citation type="submission" date="2022-06" db="EMBL/GenBank/DDBJ databases">
        <title>Isolation of gut microbiota from human fecal samples.</title>
        <authorList>
            <person name="Pamer E.G."/>
            <person name="Barat B."/>
            <person name="Waligurski E."/>
            <person name="Medina S."/>
            <person name="Paddock L."/>
            <person name="Mostad J."/>
        </authorList>
    </citation>
    <scope>NUCLEOTIDE SEQUENCE [LARGE SCALE GENOMIC DNA]</scope>
    <source>
        <strain evidence="1 2">DFI.9.73</strain>
    </source>
</reference>
<gene>
    <name evidence="1" type="ORF">NE695_08550</name>
</gene>
<evidence type="ECO:0000313" key="1">
    <source>
        <dbReference type="EMBL" id="MCQ4839963.1"/>
    </source>
</evidence>
<keyword evidence="2" id="KW-1185">Reference proteome</keyword>
<dbReference type="EMBL" id="JANFZH010000017">
    <property type="protein sequence ID" value="MCQ4839963.1"/>
    <property type="molecule type" value="Genomic_DNA"/>
</dbReference>
<proteinExistence type="predicted"/>
<name>A0ABT1RZ51_9FIRM</name>
<comment type="caution">
    <text evidence="1">The sequence shown here is derived from an EMBL/GenBank/DDBJ whole genome shotgun (WGS) entry which is preliminary data.</text>
</comment>
<protein>
    <submittedName>
        <fullName evidence="1">Uncharacterized protein</fullName>
    </submittedName>
</protein>
<sequence length="50" mass="5382">MKGTIPHGVQPLLPTKRLALVFGNLQDSLPFSAKSAQRSACQGGKHGKYF</sequence>